<comment type="similarity">
    <text evidence="1 4">Belongs to the eukaryotic ribosomal protein eS8 family.</text>
</comment>
<dbReference type="PANTHER" id="PTHR10394">
    <property type="entry name" value="40S RIBOSOMAL PROTEIN S8"/>
    <property type="match status" value="1"/>
</dbReference>
<dbReference type="InterPro" id="IPR001047">
    <property type="entry name" value="Ribosomal_eS8"/>
</dbReference>
<evidence type="ECO:0000313" key="6">
    <source>
        <dbReference type="Proteomes" id="UP000243670"/>
    </source>
</evidence>
<evidence type="ECO:0000256" key="4">
    <source>
        <dbReference type="RuleBase" id="RU000669"/>
    </source>
</evidence>
<dbReference type="GO" id="GO:0005840">
    <property type="term" value="C:ribosome"/>
    <property type="evidence" value="ECO:0007669"/>
    <property type="project" value="UniProtKB-KW"/>
</dbReference>
<evidence type="ECO:0000256" key="3">
    <source>
        <dbReference type="ARBA" id="ARBA00023274"/>
    </source>
</evidence>
<dbReference type="GO" id="GO:1990904">
    <property type="term" value="C:ribonucleoprotein complex"/>
    <property type="evidence" value="ECO:0007669"/>
    <property type="project" value="UniProtKB-KW"/>
</dbReference>
<dbReference type="Proteomes" id="UP000243670">
    <property type="component" value="Nucleomorph 2"/>
</dbReference>
<dbReference type="GO" id="GO:0006412">
    <property type="term" value="P:translation"/>
    <property type="evidence" value="ECO:0007669"/>
    <property type="project" value="InterPro"/>
</dbReference>
<evidence type="ECO:0000256" key="1">
    <source>
        <dbReference type="ARBA" id="ARBA00005257"/>
    </source>
</evidence>
<dbReference type="GO" id="GO:0003735">
    <property type="term" value="F:structural constituent of ribosome"/>
    <property type="evidence" value="ECO:0007669"/>
    <property type="project" value="InterPro"/>
</dbReference>
<dbReference type="AlphaFoldDB" id="A0A060DBB3"/>
<proteinExistence type="inferred from homology"/>
<protein>
    <recommendedName>
        <fullName evidence="4">40S ribosomal protein S8</fullName>
    </recommendedName>
</protein>
<evidence type="ECO:0000256" key="2">
    <source>
        <dbReference type="ARBA" id="ARBA00022980"/>
    </source>
</evidence>
<dbReference type="NCBIfam" id="TIGR00307">
    <property type="entry name" value="eS8"/>
    <property type="match status" value="1"/>
</dbReference>
<dbReference type="EMBL" id="CP006628">
    <property type="protein sequence ID" value="AIB09760.1"/>
    <property type="molecule type" value="Genomic_DNA"/>
</dbReference>
<keyword evidence="5" id="KW-0542">Nucleomorph</keyword>
<name>A0A060DBB3_9EUKA</name>
<keyword evidence="3 4" id="KW-0687">Ribonucleoprotein</keyword>
<dbReference type="Gene3D" id="3.10.290.70">
    <property type="match status" value="1"/>
</dbReference>
<dbReference type="Pfam" id="PF01201">
    <property type="entry name" value="Ribosomal_S8e"/>
    <property type="match status" value="1"/>
</dbReference>
<sequence>MGVSRSSLYKRKLTGARKKKYKKKKNYNKGRISMEPKLSKFNSIKCHKVRGGNYKFRALKLNFGNFSWKSLMLSARSRIISIVKNISSDRLAKKRFLYKNSIIKIASKPFKTLITNSASKLKLLYFKKLSNLLILNFINRGYLYAKITSRPGQGASVSGIILEREEIVTFINKKKYKKFL</sequence>
<geneLocation type="nucleomorph" evidence="5"/>
<organism evidence="5 6">
    <name type="scientific">Lotharella oceanica</name>
    <dbReference type="NCBI Taxonomy" id="641309"/>
    <lineage>
        <taxon>Eukaryota</taxon>
        <taxon>Sar</taxon>
        <taxon>Rhizaria</taxon>
        <taxon>Cercozoa</taxon>
        <taxon>Chlorarachniophyceae</taxon>
        <taxon>Lotharella</taxon>
    </lineage>
</organism>
<dbReference type="InterPro" id="IPR022309">
    <property type="entry name" value="Ribosomal_Se8/biogenesis_NSA2"/>
</dbReference>
<evidence type="ECO:0000313" key="5">
    <source>
        <dbReference type="EMBL" id="AIB09760.1"/>
    </source>
</evidence>
<accession>A0A060DBB3</accession>
<keyword evidence="2 4" id="KW-0689">Ribosomal protein</keyword>
<gene>
    <name evidence="5" type="primary">rps8</name>
    <name evidence="5" type="ORF">M951_chr257</name>
</gene>
<reference evidence="5 6" key="1">
    <citation type="journal article" date="2014" name="BMC Genomics">
        <title>Nucleomorph and plastid genome sequences of the chlorarachniophyte Lotharella oceanica: convergent reductive evolution and frequent recombination in nucleomorph-bearing algae.</title>
        <authorList>
            <person name="Tanifuji G."/>
            <person name="Onodera N.T."/>
            <person name="Brown M.W."/>
            <person name="Curtis B.A."/>
            <person name="Roger A.J."/>
            <person name="Ka-Shu Wong G."/>
            <person name="Melkonian M."/>
            <person name="Archibald J.M."/>
        </authorList>
    </citation>
    <scope>NUCLEOTIDE SEQUENCE [LARGE SCALE GENOMIC DNA]</scope>
    <source>
        <strain evidence="5 6">CCMP622</strain>
    </source>
</reference>